<proteinExistence type="predicted"/>
<evidence type="ECO:0000313" key="3">
    <source>
        <dbReference type="Proteomes" id="UP000006729"/>
    </source>
</evidence>
<keyword evidence="3" id="KW-1185">Reference proteome</keyword>
<dbReference type="InParanoid" id="A0A3N7FLU3"/>
<reference evidence="2 3" key="1">
    <citation type="journal article" date="2006" name="Science">
        <title>The genome of black cottonwood, Populus trichocarpa (Torr. &amp; Gray).</title>
        <authorList>
            <person name="Tuskan G.A."/>
            <person name="Difazio S."/>
            <person name="Jansson S."/>
            <person name="Bohlmann J."/>
            <person name="Grigoriev I."/>
            <person name="Hellsten U."/>
            <person name="Putnam N."/>
            <person name="Ralph S."/>
            <person name="Rombauts S."/>
            <person name="Salamov A."/>
            <person name="Schein J."/>
            <person name="Sterck L."/>
            <person name="Aerts A."/>
            <person name="Bhalerao R.R."/>
            <person name="Bhalerao R.P."/>
            <person name="Blaudez D."/>
            <person name="Boerjan W."/>
            <person name="Brun A."/>
            <person name="Brunner A."/>
            <person name="Busov V."/>
            <person name="Campbell M."/>
            <person name="Carlson J."/>
            <person name="Chalot M."/>
            <person name="Chapman J."/>
            <person name="Chen G.L."/>
            <person name="Cooper D."/>
            <person name="Coutinho P.M."/>
            <person name="Couturier J."/>
            <person name="Covert S."/>
            <person name="Cronk Q."/>
            <person name="Cunningham R."/>
            <person name="Davis J."/>
            <person name="Degroeve S."/>
            <person name="Dejardin A."/>
            <person name="Depamphilis C."/>
            <person name="Detter J."/>
            <person name="Dirks B."/>
            <person name="Dubchak I."/>
            <person name="Duplessis S."/>
            <person name="Ehlting J."/>
            <person name="Ellis B."/>
            <person name="Gendler K."/>
            <person name="Goodstein D."/>
            <person name="Gribskov M."/>
            <person name="Grimwood J."/>
            <person name="Groover A."/>
            <person name="Gunter L."/>
            <person name="Hamberger B."/>
            <person name="Heinze B."/>
            <person name="Helariutta Y."/>
            <person name="Henrissat B."/>
            <person name="Holligan D."/>
            <person name="Holt R."/>
            <person name="Huang W."/>
            <person name="Islam-Faridi N."/>
            <person name="Jones S."/>
            <person name="Jones-Rhoades M."/>
            <person name="Jorgensen R."/>
            <person name="Joshi C."/>
            <person name="Kangasjarvi J."/>
            <person name="Karlsson J."/>
            <person name="Kelleher C."/>
            <person name="Kirkpatrick R."/>
            <person name="Kirst M."/>
            <person name="Kohler A."/>
            <person name="Kalluri U."/>
            <person name="Larimer F."/>
            <person name="Leebens-Mack J."/>
            <person name="Leple J.C."/>
            <person name="Locascio P."/>
            <person name="Lou Y."/>
            <person name="Lucas S."/>
            <person name="Martin F."/>
            <person name="Montanini B."/>
            <person name="Napoli C."/>
            <person name="Nelson D.R."/>
            <person name="Nelson C."/>
            <person name="Nieminen K."/>
            <person name="Nilsson O."/>
            <person name="Pereda V."/>
            <person name="Peter G."/>
            <person name="Philippe R."/>
            <person name="Pilate G."/>
            <person name="Poliakov A."/>
            <person name="Razumovskaya J."/>
            <person name="Richardson P."/>
            <person name="Rinaldi C."/>
            <person name="Ritland K."/>
            <person name="Rouze P."/>
            <person name="Ryaboy D."/>
            <person name="Schmutz J."/>
            <person name="Schrader J."/>
            <person name="Segerman B."/>
            <person name="Shin H."/>
            <person name="Siddiqui A."/>
            <person name="Sterky F."/>
            <person name="Terry A."/>
            <person name="Tsai C.J."/>
            <person name="Uberbacher E."/>
            <person name="Unneberg P."/>
            <person name="Vahala J."/>
            <person name="Wall K."/>
            <person name="Wessler S."/>
            <person name="Yang G."/>
            <person name="Yin T."/>
            <person name="Douglas C."/>
            <person name="Marra M."/>
            <person name="Sandberg G."/>
            <person name="Van de Peer Y."/>
            <person name="Rokhsar D."/>
        </authorList>
    </citation>
    <scope>NUCLEOTIDE SEQUENCE [LARGE SCALE GENOMIC DNA]</scope>
    <source>
        <strain evidence="3">cv. Nisqually</strain>
    </source>
</reference>
<accession>A0A3N7FLU3</accession>
<dbReference type="EMBL" id="CM009292">
    <property type="protein sequence ID" value="RQO87771.1"/>
    <property type="molecule type" value="Genomic_DNA"/>
</dbReference>
<evidence type="ECO:0000256" key="1">
    <source>
        <dbReference type="SAM" id="Phobius"/>
    </source>
</evidence>
<sequence>MSSCNSKSFSCCKILCWEVSITCIGRVLLVILIHAISDD</sequence>
<keyword evidence="1" id="KW-0812">Transmembrane</keyword>
<feature type="transmembrane region" description="Helical" evidence="1">
    <location>
        <begin position="12"/>
        <end position="36"/>
    </location>
</feature>
<evidence type="ECO:0000313" key="2">
    <source>
        <dbReference type="EMBL" id="RQO87771.1"/>
    </source>
</evidence>
<organism evidence="2 3">
    <name type="scientific">Populus trichocarpa</name>
    <name type="common">Western balsam poplar</name>
    <name type="synonym">Populus balsamifera subsp. trichocarpa</name>
    <dbReference type="NCBI Taxonomy" id="3694"/>
    <lineage>
        <taxon>Eukaryota</taxon>
        <taxon>Viridiplantae</taxon>
        <taxon>Streptophyta</taxon>
        <taxon>Embryophyta</taxon>
        <taxon>Tracheophyta</taxon>
        <taxon>Spermatophyta</taxon>
        <taxon>Magnoliopsida</taxon>
        <taxon>eudicotyledons</taxon>
        <taxon>Gunneridae</taxon>
        <taxon>Pentapetalae</taxon>
        <taxon>rosids</taxon>
        <taxon>fabids</taxon>
        <taxon>Malpighiales</taxon>
        <taxon>Salicaceae</taxon>
        <taxon>Saliceae</taxon>
        <taxon>Populus</taxon>
    </lineage>
</organism>
<keyword evidence="1" id="KW-0472">Membrane</keyword>
<name>A0A3N7FLU3_POPTR</name>
<keyword evidence="1" id="KW-1133">Transmembrane helix</keyword>
<protein>
    <submittedName>
        <fullName evidence="2">Uncharacterized protein</fullName>
    </submittedName>
</protein>
<dbReference type="Proteomes" id="UP000006729">
    <property type="component" value="Chromosome 3"/>
</dbReference>
<gene>
    <name evidence="2" type="ORF">POPTR_003G033532</name>
</gene>
<dbReference type="AlphaFoldDB" id="A0A3N7FLU3"/>